<evidence type="ECO:0000256" key="1">
    <source>
        <dbReference type="SAM" id="Phobius"/>
    </source>
</evidence>
<evidence type="ECO:0000313" key="3">
    <source>
        <dbReference type="Proteomes" id="UP000460272"/>
    </source>
</evidence>
<comment type="caution">
    <text evidence="2">The sequence shown here is derived from an EMBL/GenBank/DDBJ whole genome shotgun (WGS) entry which is preliminary data.</text>
</comment>
<protein>
    <submittedName>
        <fullName evidence="2">Uncharacterized protein</fullName>
    </submittedName>
</protein>
<gene>
    <name evidence="2" type="ORF">EAS64_24190</name>
</gene>
<dbReference type="RefSeq" id="WP_145856299.1">
    <property type="nucleotide sequence ID" value="NZ_RPFW01000004.1"/>
</dbReference>
<dbReference type="AlphaFoldDB" id="A0A6P2BZ64"/>
<keyword evidence="3" id="KW-1185">Reference proteome</keyword>
<accession>A0A6P2BZ64</accession>
<dbReference type="EMBL" id="RPFW01000004">
    <property type="protein sequence ID" value="TVZ03485.1"/>
    <property type="molecule type" value="Genomic_DNA"/>
</dbReference>
<keyword evidence="1" id="KW-1133">Transmembrane helix</keyword>
<organism evidence="2 3">
    <name type="scientific">Trebonia kvetii</name>
    <dbReference type="NCBI Taxonomy" id="2480626"/>
    <lineage>
        <taxon>Bacteria</taxon>
        <taxon>Bacillati</taxon>
        <taxon>Actinomycetota</taxon>
        <taxon>Actinomycetes</taxon>
        <taxon>Streptosporangiales</taxon>
        <taxon>Treboniaceae</taxon>
        <taxon>Trebonia</taxon>
    </lineage>
</organism>
<feature type="transmembrane region" description="Helical" evidence="1">
    <location>
        <begin position="51"/>
        <end position="76"/>
    </location>
</feature>
<reference evidence="2 3" key="1">
    <citation type="submission" date="2018-11" db="EMBL/GenBank/DDBJ databases">
        <title>Trebonia kvetii gen.nov., sp.nov., a novel acidophilic actinobacterium, and proposal of the new actinobacterial family Treboniaceae fam. nov.</title>
        <authorList>
            <person name="Rapoport D."/>
            <person name="Sagova-Mareckova M."/>
            <person name="Sedlacek I."/>
            <person name="Provaznik J."/>
            <person name="Kralova S."/>
            <person name="Pavlinic D."/>
            <person name="Benes V."/>
            <person name="Kopecky J."/>
        </authorList>
    </citation>
    <scope>NUCLEOTIDE SEQUENCE [LARGE SCALE GENOMIC DNA]</scope>
    <source>
        <strain evidence="2 3">15Tr583</strain>
    </source>
</reference>
<dbReference type="Proteomes" id="UP000460272">
    <property type="component" value="Unassembled WGS sequence"/>
</dbReference>
<keyword evidence="1" id="KW-0472">Membrane</keyword>
<evidence type="ECO:0000313" key="2">
    <source>
        <dbReference type="EMBL" id="TVZ03485.1"/>
    </source>
</evidence>
<feature type="transmembrane region" description="Helical" evidence="1">
    <location>
        <begin position="12"/>
        <end position="45"/>
    </location>
</feature>
<proteinExistence type="predicted"/>
<keyword evidence="1" id="KW-0812">Transmembrane</keyword>
<sequence length="98" mass="10387">MTFRYGESRLGWSARAVIVLGVLAVLLVAAVPAAFFVGLILMLLGHVVGGLALFGASILAAMVAIVAAALGGVGYVRKAIGQRGEQFMRLRRGQYYYD</sequence>
<name>A0A6P2BZ64_9ACTN</name>